<name>A0A379XJP3_SALER</name>
<dbReference type="AlphaFoldDB" id="A0A379XJP3"/>
<accession>A0A379XJP3</accession>
<dbReference type="EMBL" id="UGWZ01000002">
    <property type="protein sequence ID" value="SUH95423.1"/>
    <property type="molecule type" value="Genomic_DNA"/>
</dbReference>
<protein>
    <submittedName>
        <fullName evidence="1">Uncharacterized protein</fullName>
    </submittedName>
</protein>
<evidence type="ECO:0000313" key="2">
    <source>
        <dbReference type="Proteomes" id="UP000254124"/>
    </source>
</evidence>
<evidence type="ECO:0000313" key="1">
    <source>
        <dbReference type="EMBL" id="SUH95423.1"/>
    </source>
</evidence>
<dbReference type="Proteomes" id="UP000254124">
    <property type="component" value="Unassembled WGS sequence"/>
</dbReference>
<gene>
    <name evidence="1" type="ORF">NCTC7295_05644</name>
</gene>
<sequence length="33" mass="3919">MQTTIRKPVRNKQVNIRLLMRSVLPMKSMMLFG</sequence>
<proteinExistence type="predicted"/>
<organism evidence="1 2">
    <name type="scientific">Salmonella enterica subsp. arizonae</name>
    <dbReference type="NCBI Taxonomy" id="59203"/>
    <lineage>
        <taxon>Bacteria</taxon>
        <taxon>Pseudomonadati</taxon>
        <taxon>Pseudomonadota</taxon>
        <taxon>Gammaproteobacteria</taxon>
        <taxon>Enterobacterales</taxon>
        <taxon>Enterobacteriaceae</taxon>
        <taxon>Salmonella</taxon>
    </lineage>
</organism>
<reference evidence="1 2" key="1">
    <citation type="submission" date="2018-06" db="EMBL/GenBank/DDBJ databases">
        <authorList>
            <consortium name="Pathogen Informatics"/>
            <person name="Doyle S."/>
        </authorList>
    </citation>
    <scope>NUCLEOTIDE SEQUENCE [LARGE SCALE GENOMIC DNA]</scope>
    <source>
        <strain evidence="1 2">NCTC7295</strain>
    </source>
</reference>